<dbReference type="PROSITE" id="PS00874">
    <property type="entry name" value="T2SP_F"/>
    <property type="match status" value="1"/>
</dbReference>
<feature type="domain" description="Type II secretion system protein GspF" evidence="16">
    <location>
        <begin position="274"/>
        <end position="396"/>
    </location>
</feature>
<evidence type="ECO:0000259" key="16">
    <source>
        <dbReference type="Pfam" id="PF00482"/>
    </source>
</evidence>
<dbReference type="PRINTS" id="PR00812">
    <property type="entry name" value="BCTERIALGSPF"/>
</dbReference>
<evidence type="ECO:0000256" key="6">
    <source>
        <dbReference type="ARBA" id="ARBA00022519"/>
    </source>
</evidence>
<dbReference type="GO" id="GO:0015627">
    <property type="term" value="C:type II protein secretion system complex"/>
    <property type="evidence" value="ECO:0007669"/>
    <property type="project" value="InterPro"/>
</dbReference>
<name>A0A1H6JT16_9GAMM</name>
<comment type="subcellular location">
    <subcellularLocation>
        <location evidence="2 14">Cell inner membrane</location>
        <topology evidence="2 14">Multi-pass membrane protein</topology>
    </subcellularLocation>
</comment>
<feature type="domain" description="Type II secretion system protein GspF" evidence="16">
    <location>
        <begin position="72"/>
        <end position="194"/>
    </location>
</feature>
<feature type="transmembrane region" description="Helical" evidence="15">
    <location>
        <begin position="377"/>
        <end position="398"/>
    </location>
</feature>
<dbReference type="InterPro" id="IPR011850">
    <property type="entry name" value="T2SS_GspF"/>
</dbReference>
<gene>
    <name evidence="17" type="ORF">SAMN05660691_00680</name>
</gene>
<keyword evidence="6" id="KW-0997">Cell inner membrane</keyword>
<feature type="transmembrane region" description="Helical" evidence="15">
    <location>
        <begin position="213"/>
        <end position="239"/>
    </location>
</feature>
<dbReference type="STRING" id="173990.SAMN05660691_00680"/>
<dbReference type="GO" id="GO:0005886">
    <property type="term" value="C:plasma membrane"/>
    <property type="evidence" value="ECO:0007669"/>
    <property type="project" value="UniProtKB-SubCell"/>
</dbReference>
<dbReference type="RefSeq" id="WP_092790224.1">
    <property type="nucleotide sequence ID" value="NZ_FNXF01000002.1"/>
</dbReference>
<evidence type="ECO:0000256" key="7">
    <source>
        <dbReference type="ARBA" id="ARBA00022692"/>
    </source>
</evidence>
<dbReference type="GO" id="GO:0046872">
    <property type="term" value="F:metal ion binding"/>
    <property type="evidence" value="ECO:0007669"/>
    <property type="project" value="UniProtKB-KW"/>
</dbReference>
<dbReference type="Proteomes" id="UP000199371">
    <property type="component" value="Unassembled WGS sequence"/>
</dbReference>
<evidence type="ECO:0000313" key="17">
    <source>
        <dbReference type="EMBL" id="SEH65643.1"/>
    </source>
</evidence>
<evidence type="ECO:0000256" key="2">
    <source>
        <dbReference type="ARBA" id="ARBA00004429"/>
    </source>
</evidence>
<evidence type="ECO:0000256" key="3">
    <source>
        <dbReference type="ARBA" id="ARBA00005745"/>
    </source>
</evidence>
<proteinExistence type="inferred from homology"/>
<accession>A0A1H6JT16</accession>
<keyword evidence="4 14" id="KW-0813">Transport</keyword>
<keyword evidence="5" id="KW-1003">Cell membrane</keyword>
<keyword evidence="12 15" id="KW-0472">Membrane</keyword>
<keyword evidence="9" id="KW-0106">Calcium</keyword>
<dbReference type="Gene3D" id="1.20.81.30">
    <property type="entry name" value="Type II secretion system (T2SS), domain F"/>
    <property type="match status" value="2"/>
</dbReference>
<dbReference type="AlphaFoldDB" id="A0A1H6JT16"/>
<evidence type="ECO:0000256" key="10">
    <source>
        <dbReference type="ARBA" id="ARBA00022927"/>
    </source>
</evidence>
<dbReference type="EMBL" id="FNXF01000002">
    <property type="protein sequence ID" value="SEH65643.1"/>
    <property type="molecule type" value="Genomic_DNA"/>
</dbReference>
<evidence type="ECO:0000256" key="14">
    <source>
        <dbReference type="RuleBase" id="RU003923"/>
    </source>
</evidence>
<evidence type="ECO:0000256" key="12">
    <source>
        <dbReference type="ARBA" id="ARBA00023136"/>
    </source>
</evidence>
<dbReference type="InterPro" id="IPR042094">
    <property type="entry name" value="T2SS_GspF_sf"/>
</dbReference>
<feature type="transmembrane region" description="Helical" evidence="15">
    <location>
        <begin position="170"/>
        <end position="193"/>
    </location>
</feature>
<dbReference type="InterPro" id="IPR001992">
    <property type="entry name" value="T2SS_GspF/T4SS_PilC_CS"/>
</dbReference>
<keyword evidence="8" id="KW-0479">Metal-binding</keyword>
<dbReference type="PANTHER" id="PTHR30012">
    <property type="entry name" value="GENERAL SECRETION PATHWAY PROTEIN"/>
    <property type="match status" value="1"/>
</dbReference>
<protein>
    <recommendedName>
        <fullName evidence="13">General secretion pathway protein F</fullName>
    </recommendedName>
</protein>
<dbReference type="Pfam" id="PF00482">
    <property type="entry name" value="T2SSF"/>
    <property type="match status" value="2"/>
</dbReference>
<dbReference type="OrthoDB" id="9805682at2"/>
<dbReference type="GO" id="GO:0015628">
    <property type="term" value="P:protein secretion by the type II secretion system"/>
    <property type="evidence" value="ECO:0007669"/>
    <property type="project" value="InterPro"/>
</dbReference>
<evidence type="ECO:0000256" key="5">
    <source>
        <dbReference type="ARBA" id="ARBA00022475"/>
    </source>
</evidence>
<evidence type="ECO:0000256" key="4">
    <source>
        <dbReference type="ARBA" id="ARBA00022448"/>
    </source>
</evidence>
<keyword evidence="11 15" id="KW-1133">Transmembrane helix</keyword>
<evidence type="ECO:0000256" key="15">
    <source>
        <dbReference type="SAM" id="Phobius"/>
    </source>
</evidence>
<dbReference type="NCBIfam" id="TIGR02120">
    <property type="entry name" value="GspF"/>
    <property type="match status" value="1"/>
</dbReference>
<keyword evidence="18" id="KW-1185">Reference proteome</keyword>
<comment type="function">
    <text evidence="1">Component of the type II secretion system inner membrane complex required for the energy-dependent secretion of extracellular factors such as proteases and toxins from the periplasm.</text>
</comment>
<evidence type="ECO:0000256" key="13">
    <source>
        <dbReference type="ARBA" id="ARBA00030750"/>
    </source>
</evidence>
<organism evidence="17 18">
    <name type="scientific">Rheinheimera pacifica</name>
    <dbReference type="NCBI Taxonomy" id="173990"/>
    <lineage>
        <taxon>Bacteria</taxon>
        <taxon>Pseudomonadati</taxon>
        <taxon>Pseudomonadota</taxon>
        <taxon>Gammaproteobacteria</taxon>
        <taxon>Chromatiales</taxon>
        <taxon>Chromatiaceae</taxon>
        <taxon>Rheinheimera</taxon>
    </lineage>
</organism>
<evidence type="ECO:0000256" key="1">
    <source>
        <dbReference type="ARBA" id="ARBA00002684"/>
    </source>
</evidence>
<evidence type="ECO:0000313" key="18">
    <source>
        <dbReference type="Proteomes" id="UP000199371"/>
    </source>
</evidence>
<dbReference type="FunFam" id="1.20.81.30:FF:000001">
    <property type="entry name" value="Type II secretion system protein F"/>
    <property type="match status" value="2"/>
</dbReference>
<evidence type="ECO:0000256" key="11">
    <source>
        <dbReference type="ARBA" id="ARBA00022989"/>
    </source>
</evidence>
<evidence type="ECO:0000256" key="8">
    <source>
        <dbReference type="ARBA" id="ARBA00022723"/>
    </source>
</evidence>
<dbReference type="InterPro" id="IPR003004">
    <property type="entry name" value="GspF/PilC"/>
</dbReference>
<reference evidence="18" key="1">
    <citation type="submission" date="2016-10" db="EMBL/GenBank/DDBJ databases">
        <authorList>
            <person name="Varghese N."/>
            <person name="Submissions S."/>
        </authorList>
    </citation>
    <scope>NUCLEOTIDE SEQUENCE [LARGE SCALE GENOMIC DNA]</scope>
    <source>
        <strain evidence="18">DSM 17616</strain>
    </source>
</reference>
<comment type="similarity">
    <text evidence="3 14">Belongs to the GSP F family.</text>
</comment>
<keyword evidence="10" id="KW-0653">Protein transport</keyword>
<dbReference type="PANTHER" id="PTHR30012:SF0">
    <property type="entry name" value="TYPE II SECRETION SYSTEM PROTEIN F-RELATED"/>
    <property type="match status" value="1"/>
</dbReference>
<dbReference type="InterPro" id="IPR018076">
    <property type="entry name" value="T2SS_GspF_dom"/>
</dbReference>
<evidence type="ECO:0000256" key="9">
    <source>
        <dbReference type="ARBA" id="ARBA00022837"/>
    </source>
</evidence>
<keyword evidence="7 14" id="KW-0812">Transmembrane</keyword>
<sequence length="407" mass="44890">MPAFEYQALDARGKNSKGVLEADNARHARSLLREQKLTPVSVALASQQEKMLASGKQWFKRNISASELALITRQLATLVEAALPIESALLAVAEQCDKPRLTNMMMTVRSKVVEGYSLAEGLAEFPYVFDHLFRSMVAAGEKSGHLDQVLNRLADYTEQRQHMRSQILQALLYPIILTCFAVLVISILLAAVVPKIVGQFEHMGQTLPGTTLFLIAASDFLRAYGIVVLIGFMLLLVLFKRALRKPAFRFRWDALVLKSRIIGKVTKGLNTARFARTLSILNASAVPLLEAMRISADVLSNTYMRQAVTDATARVREGTSLRNALEQTKLFPPMMLHMVASGEKSGQLDSMLERAANTQDREFETLVTVSLKVFEPVLVAVMAGMVLFIVMAILQPILALNNMVGGG</sequence>